<dbReference type="AlphaFoldDB" id="A0A221UYV1"/>
<dbReference type="EMBL" id="CP022515">
    <property type="protein sequence ID" value="ASO06512.1"/>
    <property type="molecule type" value="Genomic_DNA"/>
</dbReference>
<organism evidence="1 2">
    <name type="scientific">Arenibacter algicola</name>
    <dbReference type="NCBI Taxonomy" id="616991"/>
    <lineage>
        <taxon>Bacteria</taxon>
        <taxon>Pseudomonadati</taxon>
        <taxon>Bacteroidota</taxon>
        <taxon>Flavobacteriia</taxon>
        <taxon>Flavobacteriales</taxon>
        <taxon>Flavobacteriaceae</taxon>
        <taxon>Arenibacter</taxon>
    </lineage>
</organism>
<reference evidence="1 2" key="1">
    <citation type="submission" date="2017-07" db="EMBL/GenBank/DDBJ databases">
        <title>Genome Sequence of Arenibacter algicola Strain SMS7 Isolated from a culture of the Diatom Skeletonema marinoi.</title>
        <authorList>
            <person name="Topel M."/>
            <person name="Pinder M.I.M."/>
            <person name="Johansson O.N."/>
            <person name="Kourtchenko O."/>
            <person name="Godhe A."/>
            <person name="Clarke A.K."/>
        </authorList>
    </citation>
    <scope>NUCLEOTIDE SEQUENCE [LARGE SCALE GENOMIC DNA]</scope>
    <source>
        <strain evidence="1 2">SMS7</strain>
    </source>
</reference>
<protein>
    <submittedName>
        <fullName evidence="1">Uncharacterized protein</fullName>
    </submittedName>
</protein>
<name>A0A221UYV1_9FLAO</name>
<evidence type="ECO:0000313" key="2">
    <source>
        <dbReference type="Proteomes" id="UP000204551"/>
    </source>
</evidence>
<gene>
    <name evidence="1" type="ORF">AREALGSMS7_03081</name>
</gene>
<sequence length="130" mass="15809">MKAAKLYYSHESDNRIMIKKDKIEIDNWTDDLEYINEELEYLLEIEDRMLNNTILYQELETLSRENILNLRALYRYEGTVRDAIECDTIECDAFYLSKHERNRKLYLEHKKKYRDIKSKVLSNILLEAKH</sequence>
<dbReference type="KEGG" id="aalg:AREALGSMS7_03081"/>
<dbReference type="Proteomes" id="UP000204551">
    <property type="component" value="Chromosome"/>
</dbReference>
<accession>A0A221UYV1</accession>
<proteinExistence type="predicted"/>
<dbReference type="RefSeq" id="WP_093978989.1">
    <property type="nucleotide sequence ID" value="NZ_CP022515.1"/>
</dbReference>
<evidence type="ECO:0000313" key="1">
    <source>
        <dbReference type="EMBL" id="ASO06512.1"/>
    </source>
</evidence>